<name>A0A1W2TJN9_ROSNE</name>
<evidence type="ECO:0000313" key="1">
    <source>
        <dbReference type="EMBL" id="GAP88423.2"/>
    </source>
</evidence>
<organism evidence="1">
    <name type="scientific">Rosellinia necatrix</name>
    <name type="common">White root-rot fungus</name>
    <dbReference type="NCBI Taxonomy" id="77044"/>
    <lineage>
        <taxon>Eukaryota</taxon>
        <taxon>Fungi</taxon>
        <taxon>Dikarya</taxon>
        <taxon>Ascomycota</taxon>
        <taxon>Pezizomycotina</taxon>
        <taxon>Sordariomycetes</taxon>
        <taxon>Xylariomycetidae</taxon>
        <taxon>Xylariales</taxon>
        <taxon>Xylariaceae</taxon>
        <taxon>Rosellinia</taxon>
    </lineage>
</organism>
<protein>
    <submittedName>
        <fullName evidence="1">Uncharacterized protein</fullName>
    </submittedName>
</protein>
<keyword evidence="2" id="KW-1185">Reference proteome</keyword>
<dbReference type="Proteomes" id="UP000054516">
    <property type="component" value="Unassembled WGS sequence"/>
</dbReference>
<evidence type="ECO:0000313" key="2">
    <source>
        <dbReference type="Proteomes" id="UP000054516"/>
    </source>
</evidence>
<accession>A0A1W2TJN9</accession>
<proteinExistence type="predicted"/>
<reference evidence="1" key="1">
    <citation type="submission" date="2016-03" db="EMBL/GenBank/DDBJ databases">
        <title>Draft genome sequence of Rosellinia necatrix.</title>
        <authorList>
            <person name="Kanematsu S."/>
        </authorList>
    </citation>
    <scope>NUCLEOTIDE SEQUENCE [LARGE SCALE GENOMIC DNA]</scope>
    <source>
        <strain evidence="1">W97</strain>
    </source>
</reference>
<sequence length="90" mass="9505">MGSSCSWEHRVAGMPIVAGARSTTLSDVVLAVMAVMCIAIDRSPSAISCRRWPSRGTMDALPSTRSALQVLVLGHQALAEAVEHEARESG</sequence>
<dbReference type="AlphaFoldDB" id="A0A1W2TJN9"/>
<gene>
    <name evidence="1" type="ORF">SAMD00023353_2901010</name>
</gene>
<dbReference type="EMBL" id="DF977474">
    <property type="protein sequence ID" value="GAP88423.2"/>
    <property type="molecule type" value="Genomic_DNA"/>
</dbReference>